<feature type="compositionally biased region" description="Pro residues" evidence="7">
    <location>
        <begin position="843"/>
        <end position="856"/>
    </location>
</feature>
<evidence type="ECO:0000313" key="10">
    <source>
        <dbReference type="EMBL" id="MDG3015819.1"/>
    </source>
</evidence>
<keyword evidence="3" id="KW-1003">Cell membrane</keyword>
<dbReference type="Proteomes" id="UP001152755">
    <property type="component" value="Unassembled WGS sequence"/>
</dbReference>
<dbReference type="InterPro" id="IPR004869">
    <property type="entry name" value="MMPL_dom"/>
</dbReference>
<feature type="compositionally biased region" description="Pro residues" evidence="7">
    <location>
        <begin position="748"/>
        <end position="759"/>
    </location>
</feature>
<dbReference type="AlphaFoldDB" id="A0A9X4M0L6"/>
<dbReference type="GO" id="GO:0005886">
    <property type="term" value="C:plasma membrane"/>
    <property type="evidence" value="ECO:0007669"/>
    <property type="project" value="UniProtKB-SubCell"/>
</dbReference>
<feature type="compositionally biased region" description="Low complexity" evidence="7">
    <location>
        <begin position="771"/>
        <end position="786"/>
    </location>
</feature>
<dbReference type="Gene3D" id="1.20.1640.10">
    <property type="entry name" value="Multidrug efflux transporter AcrB transmembrane domain"/>
    <property type="match status" value="2"/>
</dbReference>
<keyword evidence="11" id="KW-1185">Reference proteome</keyword>
<reference evidence="10" key="1">
    <citation type="submission" date="2022-08" db="EMBL/GenBank/DDBJ databases">
        <title>Genome analysis of Corynebacteriales strain.</title>
        <authorList>
            <person name="Lee S.D."/>
        </authorList>
    </citation>
    <scope>NUCLEOTIDE SEQUENCE</scope>
    <source>
        <strain evidence="10">D3-21</strain>
    </source>
</reference>
<keyword evidence="4 8" id="KW-0812">Transmembrane</keyword>
<evidence type="ECO:0000256" key="8">
    <source>
        <dbReference type="SAM" id="Phobius"/>
    </source>
</evidence>
<comment type="caution">
    <text evidence="10">The sequence shown here is derived from an EMBL/GenBank/DDBJ whole genome shotgun (WGS) entry which is preliminary data.</text>
</comment>
<evidence type="ECO:0000256" key="1">
    <source>
        <dbReference type="ARBA" id="ARBA00004651"/>
    </source>
</evidence>
<feature type="transmembrane region" description="Helical" evidence="8">
    <location>
        <begin position="577"/>
        <end position="597"/>
    </location>
</feature>
<gene>
    <name evidence="10" type="ORF">NVS88_14750</name>
</gene>
<sequence>MFTRWGRFVYRRRRVVLAVMVIALLIAGGIGLGLGSRLSQSGYDDPASQSTQAAQLADATFGRDHGSDILVLYTAPEGKTVDDPQLTQEIQASLDRLKTEHPGVIGSVISYWSTHATIFTDDSKQHAFARVELTGNTDTETLNQFKTVKNDFDIPGVKVEVSGLQPIGDAIGNGMEEDTRRAEVIALPLVALLLFFVFGGVVAASLPVIIGVLTIAGATGAMWVMTHFMDINTFASPVISLIGLGLAIDYGLFIVSRFREEIAEGYDTGAAVRRTVMTAGRTVVFSATLLLVCMGGLLMFPQGFLKSVALGGIFAVAFAAIASLTVLPALLGMLGHRVDALGLKFLRRTKTQEEIESGFWARTTDWVMKHPAVVAAPIVIVMLLLIVPFKNIQFGGLSETYLPPNNPTRVAQEHFDELFPKLRTDPINLVIENADSQQLSQIARAANQVPGFTGKFTPSQATTNGVDVLSSTLVDSMHPQSQINALRAIPAPDGVRILVGGTPASNQDSIDAVGARLPFMVIFVILVTTILMFLAFGSLVLPIKAVLMSALSLGSTLGILTWIFIDGHGSGISNFTPGPLMVAVIPLMLAILFGLSTDYEVFLLSRMVEAREQGATTTEAIRAGTAHTGRIITAAALILIMVTGAFGFSEIVMMKYIAYGMIAALILDATVIRMLLVPAVMQLLGDDCWWAPQWMKKIQRKIGLGEIQLENELGDRPAPVRDREPLTEAIPRITADLTPAFAADAPAPVKPSAPQPRPKPATGGSGGAAAQGGSESGPRATSRPVPVLRPVPEPRPAPVAKPAPEAAPAPAPRPAPVPSQRQPAPAPQPVRPRQPAPEAARPTPQPAPSRPAPTPRAMPWEVATESPAAPESAGANGSEVPRPGRRRRIPETEAETTSGGRHRGEDGPRVTVSELLRKHRE</sequence>
<evidence type="ECO:0000256" key="4">
    <source>
        <dbReference type="ARBA" id="ARBA00022692"/>
    </source>
</evidence>
<accession>A0A9X4M0L6</accession>
<comment type="subcellular location">
    <subcellularLocation>
        <location evidence="1">Cell membrane</location>
        <topology evidence="1">Multi-pass membrane protein</topology>
    </subcellularLocation>
</comment>
<feature type="transmembrane region" description="Helical" evidence="8">
    <location>
        <begin position="517"/>
        <end position="539"/>
    </location>
</feature>
<feature type="transmembrane region" description="Helical" evidence="8">
    <location>
        <begin position="631"/>
        <end position="649"/>
    </location>
</feature>
<proteinExistence type="inferred from homology"/>
<keyword evidence="5 8" id="KW-1133">Transmembrane helix</keyword>
<feature type="transmembrane region" description="Helical" evidence="8">
    <location>
        <begin position="278"/>
        <end position="300"/>
    </location>
</feature>
<feature type="transmembrane region" description="Helical" evidence="8">
    <location>
        <begin position="545"/>
        <end position="565"/>
    </location>
</feature>
<feature type="domain" description="Membrane transport protein MMPL" evidence="9">
    <location>
        <begin position="485"/>
        <end position="693"/>
    </location>
</feature>
<evidence type="ECO:0000259" key="9">
    <source>
        <dbReference type="Pfam" id="PF03176"/>
    </source>
</evidence>
<feature type="transmembrane region" description="Helical" evidence="8">
    <location>
        <begin position="184"/>
        <end position="202"/>
    </location>
</feature>
<dbReference type="EMBL" id="JANRHA010000009">
    <property type="protein sequence ID" value="MDG3015819.1"/>
    <property type="molecule type" value="Genomic_DNA"/>
</dbReference>
<feature type="compositionally biased region" description="Pro residues" evidence="7">
    <location>
        <begin position="824"/>
        <end position="835"/>
    </location>
</feature>
<evidence type="ECO:0000256" key="5">
    <source>
        <dbReference type="ARBA" id="ARBA00022989"/>
    </source>
</evidence>
<dbReference type="Pfam" id="PF03176">
    <property type="entry name" value="MMPL"/>
    <property type="match status" value="2"/>
</dbReference>
<protein>
    <submittedName>
        <fullName evidence="10">MMPL family transporter</fullName>
    </submittedName>
</protein>
<evidence type="ECO:0000256" key="7">
    <source>
        <dbReference type="SAM" id="MobiDB-lite"/>
    </source>
</evidence>
<keyword evidence="6 8" id="KW-0472">Membrane</keyword>
<evidence type="ECO:0000256" key="6">
    <source>
        <dbReference type="ARBA" id="ARBA00023136"/>
    </source>
</evidence>
<evidence type="ECO:0000313" key="11">
    <source>
        <dbReference type="Proteomes" id="UP001152755"/>
    </source>
</evidence>
<dbReference type="PANTHER" id="PTHR33406">
    <property type="entry name" value="MEMBRANE PROTEIN MJ1562-RELATED"/>
    <property type="match status" value="1"/>
</dbReference>
<dbReference type="SUPFAM" id="SSF82866">
    <property type="entry name" value="Multidrug efflux transporter AcrB transmembrane domain"/>
    <property type="match status" value="2"/>
</dbReference>
<feature type="transmembrane region" description="Helical" evidence="8">
    <location>
        <begin position="238"/>
        <end position="258"/>
    </location>
</feature>
<dbReference type="InterPro" id="IPR050545">
    <property type="entry name" value="Mycobact_MmpL"/>
</dbReference>
<dbReference type="RefSeq" id="WP_277831897.1">
    <property type="nucleotide sequence ID" value="NZ_JAAIVF010000002.1"/>
</dbReference>
<organism evidence="10 11">
    <name type="scientific">Speluncibacter jeojiensis</name>
    <dbReference type="NCBI Taxonomy" id="2710754"/>
    <lineage>
        <taxon>Bacteria</taxon>
        <taxon>Bacillati</taxon>
        <taxon>Actinomycetota</taxon>
        <taxon>Actinomycetes</taxon>
        <taxon>Mycobacteriales</taxon>
        <taxon>Speluncibacteraceae</taxon>
        <taxon>Speluncibacter</taxon>
    </lineage>
</organism>
<evidence type="ECO:0000256" key="3">
    <source>
        <dbReference type="ARBA" id="ARBA00022475"/>
    </source>
</evidence>
<comment type="similarity">
    <text evidence="2">Belongs to the resistance-nodulation-cell division (RND) (TC 2.A.6) family. MmpL subfamily.</text>
</comment>
<feature type="transmembrane region" description="Helical" evidence="8">
    <location>
        <begin position="15"/>
        <end position="34"/>
    </location>
</feature>
<evidence type="ECO:0000256" key="2">
    <source>
        <dbReference type="ARBA" id="ARBA00010157"/>
    </source>
</evidence>
<feature type="compositionally biased region" description="Pro residues" evidence="7">
    <location>
        <begin position="787"/>
        <end position="817"/>
    </location>
</feature>
<feature type="transmembrane region" description="Helical" evidence="8">
    <location>
        <begin position="307"/>
        <end position="331"/>
    </location>
</feature>
<name>A0A9X4M0L6_9ACTN</name>
<feature type="transmembrane region" description="Helical" evidence="8">
    <location>
        <begin position="372"/>
        <end position="389"/>
    </location>
</feature>
<feature type="domain" description="Membrane transport protein MMPL" evidence="9">
    <location>
        <begin position="45"/>
        <end position="373"/>
    </location>
</feature>
<feature type="region of interest" description="Disordered" evidence="7">
    <location>
        <begin position="744"/>
        <end position="921"/>
    </location>
</feature>
<dbReference type="PANTHER" id="PTHR33406:SF11">
    <property type="entry name" value="MEMBRANE PROTEIN SCO6666-RELATED"/>
    <property type="match status" value="1"/>
</dbReference>